<feature type="transmembrane region" description="Helical" evidence="5">
    <location>
        <begin position="96"/>
        <end position="118"/>
    </location>
</feature>
<evidence type="ECO:0000256" key="5">
    <source>
        <dbReference type="SAM" id="Phobius"/>
    </source>
</evidence>
<feature type="transmembrane region" description="Helical" evidence="5">
    <location>
        <begin position="194"/>
        <end position="216"/>
    </location>
</feature>
<organism evidence="6 7">
    <name type="scientific">Halobacillus shinanisalinarum</name>
    <dbReference type="NCBI Taxonomy" id="2932258"/>
    <lineage>
        <taxon>Bacteria</taxon>
        <taxon>Bacillati</taxon>
        <taxon>Bacillota</taxon>
        <taxon>Bacilli</taxon>
        <taxon>Bacillales</taxon>
        <taxon>Bacillaceae</taxon>
        <taxon>Halobacillus</taxon>
    </lineage>
</organism>
<evidence type="ECO:0000256" key="1">
    <source>
        <dbReference type="ARBA" id="ARBA00004141"/>
    </source>
</evidence>
<dbReference type="Pfam" id="PF01758">
    <property type="entry name" value="SBF"/>
    <property type="match status" value="1"/>
</dbReference>
<dbReference type="InterPro" id="IPR038770">
    <property type="entry name" value="Na+/solute_symporter_sf"/>
</dbReference>
<gene>
    <name evidence="6" type="ORF">MUO14_15530</name>
</gene>
<keyword evidence="4 5" id="KW-0472">Membrane</keyword>
<proteinExistence type="predicted"/>
<keyword evidence="3 5" id="KW-1133">Transmembrane helix</keyword>
<dbReference type="Gene3D" id="1.20.1530.20">
    <property type="match status" value="1"/>
</dbReference>
<reference evidence="6 7" key="1">
    <citation type="submission" date="2022-04" db="EMBL/GenBank/DDBJ databases">
        <title>Halobacillus sp. isolated from saltern.</title>
        <authorList>
            <person name="Won M."/>
            <person name="Lee C.-M."/>
            <person name="Woen H.-Y."/>
            <person name="Kwon S.-W."/>
        </authorList>
    </citation>
    <scope>NUCLEOTIDE SEQUENCE [LARGE SCALE GENOMIC DNA]</scope>
    <source>
        <strain evidence="6 7">SSTM10-2</strain>
    </source>
</reference>
<dbReference type="InterPro" id="IPR004710">
    <property type="entry name" value="Bilac:Na_transpt"/>
</dbReference>
<dbReference type="PANTHER" id="PTHR10361:SF28">
    <property type="entry name" value="P3 PROTEIN-RELATED"/>
    <property type="match status" value="1"/>
</dbReference>
<feature type="transmembrane region" description="Helical" evidence="5">
    <location>
        <begin position="222"/>
        <end position="242"/>
    </location>
</feature>
<feature type="transmembrane region" description="Helical" evidence="5">
    <location>
        <begin position="40"/>
        <end position="60"/>
    </location>
</feature>
<feature type="transmembrane region" description="Helical" evidence="5">
    <location>
        <begin position="12"/>
        <end position="34"/>
    </location>
</feature>
<dbReference type="InterPro" id="IPR002657">
    <property type="entry name" value="BilAc:Na_symport/Acr3"/>
</dbReference>
<sequence length="308" mass="33418">MIRLNSHVSKFLPGYITIAAIISFVFPSLFSYFYTSTSVLLGFVLFLTGLSMAFKDLYVLRKSTLVMSTGLILKWTLTVLVSVFLAKLFFSDYPNLVAGFILTGSVPSGTAATMYTFLAGGNTSLVVAMGIVDVFISPVVTPAIMNISANNTVAVSFFELAEKMFFIVVLPIVSGMVVRYFTNQSIHKIKPYTKFASSVTIIFIVLSVVAGVSQQVAIQNDLLALIVITVFFQVFIPMVGGYRVALWLGNKKENAIAILFEVGLCNSALAAILALEFFGETAAVPAVINMIFNLSLGAYFSNRFAKGL</sequence>
<keyword evidence="2 5" id="KW-0812">Transmembrane</keyword>
<dbReference type="Proteomes" id="UP000831880">
    <property type="component" value="Chromosome"/>
</dbReference>
<evidence type="ECO:0000256" key="3">
    <source>
        <dbReference type="ARBA" id="ARBA00022989"/>
    </source>
</evidence>
<dbReference type="EMBL" id="CP095074">
    <property type="protein sequence ID" value="UOQ91917.1"/>
    <property type="molecule type" value="Genomic_DNA"/>
</dbReference>
<feature type="transmembrane region" description="Helical" evidence="5">
    <location>
        <begin position="164"/>
        <end position="182"/>
    </location>
</feature>
<evidence type="ECO:0000256" key="2">
    <source>
        <dbReference type="ARBA" id="ARBA00022692"/>
    </source>
</evidence>
<feature type="transmembrane region" description="Helical" evidence="5">
    <location>
        <begin position="281"/>
        <end position="300"/>
    </location>
</feature>
<feature type="transmembrane region" description="Helical" evidence="5">
    <location>
        <begin position="72"/>
        <end position="90"/>
    </location>
</feature>
<evidence type="ECO:0000256" key="4">
    <source>
        <dbReference type="ARBA" id="ARBA00023136"/>
    </source>
</evidence>
<accession>A0ABY4GUS2</accession>
<feature type="transmembrane region" description="Helical" evidence="5">
    <location>
        <begin position="125"/>
        <end position="144"/>
    </location>
</feature>
<protein>
    <submittedName>
        <fullName evidence="6">Bile acid:sodium symporter family protein</fullName>
    </submittedName>
</protein>
<keyword evidence="7" id="KW-1185">Reference proteome</keyword>
<comment type="subcellular location">
    <subcellularLocation>
        <location evidence="1">Membrane</location>
        <topology evidence="1">Multi-pass membrane protein</topology>
    </subcellularLocation>
</comment>
<dbReference type="RefSeq" id="WP_244751528.1">
    <property type="nucleotide sequence ID" value="NZ_CP095074.1"/>
</dbReference>
<evidence type="ECO:0000313" key="7">
    <source>
        <dbReference type="Proteomes" id="UP000831880"/>
    </source>
</evidence>
<evidence type="ECO:0000313" key="6">
    <source>
        <dbReference type="EMBL" id="UOQ91917.1"/>
    </source>
</evidence>
<name>A0ABY4GUS2_9BACI</name>
<dbReference type="PANTHER" id="PTHR10361">
    <property type="entry name" value="SODIUM-BILE ACID COTRANSPORTER"/>
    <property type="match status" value="1"/>
</dbReference>
<feature type="transmembrane region" description="Helical" evidence="5">
    <location>
        <begin position="254"/>
        <end position="275"/>
    </location>
</feature>